<dbReference type="Gene3D" id="3.10.129.10">
    <property type="entry name" value="Hotdog Thioesterase"/>
    <property type="match status" value="1"/>
</dbReference>
<proteinExistence type="predicted"/>
<organism evidence="2 3">
    <name type="scientific">Neorhizobium alkalisoli</name>
    <dbReference type="NCBI Taxonomy" id="528178"/>
    <lineage>
        <taxon>Bacteria</taxon>
        <taxon>Pseudomonadati</taxon>
        <taxon>Pseudomonadota</taxon>
        <taxon>Alphaproteobacteria</taxon>
        <taxon>Hyphomicrobiales</taxon>
        <taxon>Rhizobiaceae</taxon>
        <taxon>Rhizobium/Agrobacterium group</taxon>
        <taxon>Neorhizobium</taxon>
    </lineage>
</organism>
<gene>
    <name evidence="2" type="ORF">FHW37_103437</name>
</gene>
<dbReference type="Pfam" id="PF01575">
    <property type="entry name" value="MaoC_dehydratas"/>
    <property type="match status" value="1"/>
</dbReference>
<dbReference type="EMBL" id="VIWP01000003">
    <property type="protein sequence ID" value="TWF54567.1"/>
    <property type="molecule type" value="Genomic_DNA"/>
</dbReference>
<keyword evidence="3" id="KW-1185">Reference proteome</keyword>
<dbReference type="PANTHER" id="PTHR43664:SF1">
    <property type="entry name" value="BETA-METHYLMALYL-COA DEHYDRATASE"/>
    <property type="match status" value="1"/>
</dbReference>
<sequence>MNGWVYYFEDFVEGRAFPLAERQVLAEEIVEFASEFDPQSMHLSEEGGKASILGGLSASGWHTASLFMRMMYDGWLSRSASEGSPGIEFMEWKKPVLAGDTLSGRSTVIEARALRSRPGIGLVKFLHEVENQNGEIVMRGENPIMIRVRNPAEGAAKGTV</sequence>
<dbReference type="InterPro" id="IPR052342">
    <property type="entry name" value="MCH/BMMD"/>
</dbReference>
<dbReference type="InterPro" id="IPR002539">
    <property type="entry name" value="MaoC-like_dom"/>
</dbReference>
<reference evidence="2 3" key="1">
    <citation type="submission" date="2019-06" db="EMBL/GenBank/DDBJ databases">
        <title>Sorghum-associated microbial communities from plants grown in Nebraska, USA.</title>
        <authorList>
            <person name="Schachtman D."/>
        </authorList>
    </citation>
    <scope>NUCLEOTIDE SEQUENCE [LARGE SCALE GENOMIC DNA]</scope>
    <source>
        <strain evidence="2 3">1225</strain>
    </source>
</reference>
<protein>
    <submittedName>
        <fullName evidence="2">Acyl dehydratase</fullName>
    </submittedName>
</protein>
<dbReference type="CDD" id="cd03454">
    <property type="entry name" value="YdeM"/>
    <property type="match status" value="1"/>
</dbReference>
<dbReference type="AlphaFoldDB" id="A0A561QW24"/>
<feature type="domain" description="MaoC-like" evidence="1">
    <location>
        <begin position="20"/>
        <end position="115"/>
    </location>
</feature>
<dbReference type="SUPFAM" id="SSF54637">
    <property type="entry name" value="Thioesterase/thiol ester dehydrase-isomerase"/>
    <property type="match status" value="1"/>
</dbReference>
<dbReference type="RefSeq" id="WP_145636972.1">
    <property type="nucleotide sequence ID" value="NZ_VIWP01000003.1"/>
</dbReference>
<accession>A0A561QW24</accession>
<evidence type="ECO:0000313" key="3">
    <source>
        <dbReference type="Proteomes" id="UP000320653"/>
    </source>
</evidence>
<dbReference type="InterPro" id="IPR029069">
    <property type="entry name" value="HotDog_dom_sf"/>
</dbReference>
<evidence type="ECO:0000259" key="1">
    <source>
        <dbReference type="Pfam" id="PF01575"/>
    </source>
</evidence>
<name>A0A561QW24_9HYPH</name>
<evidence type="ECO:0000313" key="2">
    <source>
        <dbReference type="EMBL" id="TWF54567.1"/>
    </source>
</evidence>
<dbReference type="OrthoDB" id="9797938at2"/>
<dbReference type="Proteomes" id="UP000320653">
    <property type="component" value="Unassembled WGS sequence"/>
</dbReference>
<comment type="caution">
    <text evidence="2">The sequence shown here is derived from an EMBL/GenBank/DDBJ whole genome shotgun (WGS) entry which is preliminary data.</text>
</comment>
<dbReference type="PANTHER" id="PTHR43664">
    <property type="entry name" value="MONOAMINE OXIDASE-RELATED"/>
    <property type="match status" value="1"/>
</dbReference>